<keyword evidence="2" id="KW-0547">Nucleotide-binding</keyword>
<dbReference type="GO" id="GO:0005524">
    <property type="term" value="F:ATP binding"/>
    <property type="evidence" value="ECO:0007669"/>
    <property type="project" value="UniProtKB-KW"/>
</dbReference>
<dbReference type="SUPFAM" id="SSF52540">
    <property type="entry name" value="P-loop containing nucleoside triphosphate hydrolases"/>
    <property type="match status" value="1"/>
</dbReference>
<reference evidence="2" key="1">
    <citation type="submission" date="2021-04" db="EMBL/GenBank/DDBJ databases">
        <title>Sinoanaerobacter chloroacetimidivorans sp. nov., an obligate anaerobic bacterium isolated from anaerobic sludge.</title>
        <authorList>
            <person name="Bao Y."/>
        </authorList>
    </citation>
    <scope>NUCLEOTIDE SEQUENCE</scope>
    <source>
        <strain evidence="2">BAD-6</strain>
    </source>
</reference>
<evidence type="ECO:0000259" key="1">
    <source>
        <dbReference type="Pfam" id="PF01656"/>
    </source>
</evidence>
<name>A0A8J7VZY7_9FIRM</name>
<feature type="domain" description="CobQ/CobB/MinD/ParA nucleotide binding" evidence="1">
    <location>
        <begin position="17"/>
        <end position="164"/>
    </location>
</feature>
<comment type="caution">
    <text evidence="2">The sequence shown here is derived from an EMBL/GenBank/DDBJ whole genome shotgun (WGS) entry which is preliminary data.</text>
</comment>
<dbReference type="Proteomes" id="UP000675664">
    <property type="component" value="Unassembled WGS sequence"/>
</dbReference>
<dbReference type="EMBL" id="JAGSND010000001">
    <property type="protein sequence ID" value="MBR0596715.1"/>
    <property type="molecule type" value="Genomic_DNA"/>
</dbReference>
<gene>
    <name evidence="2" type="ORF">KCX82_02390</name>
</gene>
<proteinExistence type="predicted"/>
<dbReference type="AlphaFoldDB" id="A0A8J7VZY7"/>
<dbReference type="InterPro" id="IPR002586">
    <property type="entry name" value="CobQ/CobB/MinD/ParA_Nub-bd_dom"/>
</dbReference>
<evidence type="ECO:0000313" key="3">
    <source>
        <dbReference type="Proteomes" id="UP000675664"/>
    </source>
</evidence>
<protein>
    <submittedName>
        <fullName evidence="2">ATP-binding protein</fullName>
    </submittedName>
</protein>
<dbReference type="RefSeq" id="WP_227016835.1">
    <property type="nucleotide sequence ID" value="NZ_JAGSND010000001.1"/>
</dbReference>
<keyword evidence="2" id="KW-0067">ATP-binding</keyword>
<keyword evidence="3" id="KW-1185">Reference proteome</keyword>
<organism evidence="2 3">
    <name type="scientific">Sinanaerobacter chloroacetimidivorans</name>
    <dbReference type="NCBI Taxonomy" id="2818044"/>
    <lineage>
        <taxon>Bacteria</taxon>
        <taxon>Bacillati</taxon>
        <taxon>Bacillota</taxon>
        <taxon>Clostridia</taxon>
        <taxon>Peptostreptococcales</taxon>
        <taxon>Anaerovoracaceae</taxon>
        <taxon>Sinanaerobacter</taxon>
    </lineage>
</organism>
<evidence type="ECO:0000313" key="2">
    <source>
        <dbReference type="EMBL" id="MBR0596715.1"/>
    </source>
</evidence>
<sequence>MLDLEGKRIRVIVGHYGSGKTEFSVNYAIKLAEQGKKTALVDLDIANPYFRSREKKQILVEKGIDVYSNTFDYDITADLPAVTARIKAPLEDSGCITVIDAGGDDSGARILMQFQKYLTPEDSDIFCVINGNRPETNTVKGAEHHLVRIEKETGLRVTGLINNTHLIRATGTKDIVKGYELCRALSKLHQIPIKYHCCMEELQEELRRETSTFTDFSIFPIHLYMRDTWLDR</sequence>
<reference evidence="2" key="2">
    <citation type="submission" date="2021-04" db="EMBL/GenBank/DDBJ databases">
        <authorList>
            <person name="Liu J."/>
        </authorList>
    </citation>
    <scope>NUCLEOTIDE SEQUENCE</scope>
    <source>
        <strain evidence="2">BAD-6</strain>
    </source>
</reference>
<dbReference type="Gene3D" id="3.40.50.300">
    <property type="entry name" value="P-loop containing nucleotide triphosphate hydrolases"/>
    <property type="match status" value="1"/>
</dbReference>
<dbReference type="InterPro" id="IPR027417">
    <property type="entry name" value="P-loop_NTPase"/>
</dbReference>
<accession>A0A8J7VZY7</accession>
<dbReference type="Pfam" id="PF01656">
    <property type="entry name" value="CbiA"/>
    <property type="match status" value="1"/>
</dbReference>